<accession>A0A8I4A685</accession>
<keyword evidence="6 7" id="KW-0732">Signal</keyword>
<comment type="subcellular location">
    <subcellularLocation>
        <location evidence="1">Secreted</location>
    </subcellularLocation>
</comment>
<feature type="chain" id="PRO_5035192693" evidence="7">
    <location>
        <begin position="28"/>
        <end position="163"/>
    </location>
</feature>
<evidence type="ECO:0000256" key="2">
    <source>
        <dbReference type="ARBA" id="ARBA00009403"/>
    </source>
</evidence>
<dbReference type="InterPro" id="IPR046350">
    <property type="entry name" value="Cystatin_sf"/>
</dbReference>
<evidence type="ECO:0000256" key="7">
    <source>
        <dbReference type="SAM" id="SignalP"/>
    </source>
</evidence>
<dbReference type="GO" id="GO:0004869">
    <property type="term" value="F:cysteine-type endopeptidase inhibitor activity"/>
    <property type="evidence" value="ECO:0007669"/>
    <property type="project" value="UniProtKB-KW"/>
</dbReference>
<reference evidence="8" key="3">
    <citation type="submission" date="2025-09" db="UniProtKB">
        <authorList>
            <consortium name="Ensembl"/>
        </authorList>
    </citation>
    <scope>IDENTIFICATION</scope>
</reference>
<comment type="similarity">
    <text evidence="2">Belongs to the cystatin family.</text>
</comment>
<evidence type="ECO:0000313" key="9">
    <source>
        <dbReference type="Proteomes" id="UP000008225"/>
    </source>
</evidence>
<organism evidence="8 9">
    <name type="scientific">Callithrix jacchus</name>
    <name type="common">White-tufted-ear marmoset</name>
    <name type="synonym">Simia Jacchus</name>
    <dbReference type="NCBI Taxonomy" id="9483"/>
    <lineage>
        <taxon>Eukaryota</taxon>
        <taxon>Metazoa</taxon>
        <taxon>Chordata</taxon>
        <taxon>Craniata</taxon>
        <taxon>Vertebrata</taxon>
        <taxon>Euteleostomi</taxon>
        <taxon>Mammalia</taxon>
        <taxon>Eutheria</taxon>
        <taxon>Euarchontoglires</taxon>
        <taxon>Primates</taxon>
        <taxon>Haplorrhini</taxon>
        <taxon>Platyrrhini</taxon>
        <taxon>Cebidae</taxon>
        <taxon>Callitrichinae</taxon>
        <taxon>Callithrix</taxon>
        <taxon>Callithrix</taxon>
    </lineage>
</organism>
<evidence type="ECO:0000256" key="6">
    <source>
        <dbReference type="ARBA" id="ARBA00022729"/>
    </source>
</evidence>
<dbReference type="PANTHER" id="PTHR46945:SF4">
    <property type="entry name" value="CYSTATIN-9"/>
    <property type="match status" value="1"/>
</dbReference>
<dbReference type="OMA" id="HSCGCCM"/>
<dbReference type="GO" id="GO:0005615">
    <property type="term" value="C:extracellular space"/>
    <property type="evidence" value="ECO:0007669"/>
    <property type="project" value="TreeGrafter"/>
</dbReference>
<evidence type="ECO:0000256" key="5">
    <source>
        <dbReference type="ARBA" id="ARBA00022704"/>
    </source>
</evidence>
<gene>
    <name evidence="8" type="primary">CST9</name>
</gene>
<dbReference type="Proteomes" id="UP000008225">
    <property type="component" value="Chromosome 5"/>
</dbReference>
<evidence type="ECO:0000256" key="4">
    <source>
        <dbReference type="ARBA" id="ARBA00022690"/>
    </source>
</evidence>
<protein>
    <submittedName>
        <fullName evidence="8">Cystatin 9</fullName>
    </submittedName>
</protein>
<feature type="signal peptide" evidence="7">
    <location>
        <begin position="1"/>
        <end position="27"/>
    </location>
</feature>
<evidence type="ECO:0000256" key="1">
    <source>
        <dbReference type="ARBA" id="ARBA00004613"/>
    </source>
</evidence>
<dbReference type="Pfam" id="PF00666">
    <property type="entry name" value="Cathelicidins"/>
    <property type="match status" value="1"/>
</dbReference>
<dbReference type="Ensembl" id="ENSCJAT00000138779.1">
    <property type="protein sequence ID" value="ENSCJAP00000093413.1"/>
    <property type="gene ID" value="ENSCJAG00000084681.1"/>
</dbReference>
<keyword evidence="5" id="KW-0789">Thiol protease inhibitor</keyword>
<dbReference type="AlphaFoldDB" id="A0A8I4A685"/>
<keyword evidence="4" id="KW-0646">Protease inhibitor</keyword>
<reference evidence="8 9" key="1">
    <citation type="submission" date="2009-03" db="EMBL/GenBank/DDBJ databases">
        <authorList>
            <person name="Warren W."/>
            <person name="Ye L."/>
            <person name="Minx P."/>
            <person name="Worley K."/>
            <person name="Gibbs R."/>
            <person name="Wilson R.K."/>
        </authorList>
    </citation>
    <scope>NUCLEOTIDE SEQUENCE [LARGE SCALE GENOMIC DNA]</scope>
</reference>
<dbReference type="InterPro" id="IPR043250">
    <property type="entry name" value="CST9-like"/>
</dbReference>
<dbReference type="PANTHER" id="PTHR46945">
    <property type="entry name" value="CYSTATIN-9-LIKE"/>
    <property type="match status" value="1"/>
</dbReference>
<evidence type="ECO:0000313" key="8">
    <source>
        <dbReference type="Ensembl" id="ENSCJAP00000093413.1"/>
    </source>
</evidence>
<reference evidence="8" key="2">
    <citation type="submission" date="2025-08" db="UniProtKB">
        <authorList>
            <consortium name="Ensembl"/>
        </authorList>
    </citation>
    <scope>IDENTIFICATION</scope>
</reference>
<proteinExistence type="inferred from homology"/>
<dbReference type="Gene3D" id="3.10.450.10">
    <property type="match status" value="2"/>
</dbReference>
<dbReference type="SUPFAM" id="SSF54403">
    <property type="entry name" value="Cystatin/monellin"/>
    <property type="match status" value="2"/>
</dbReference>
<dbReference type="FunFam" id="3.10.450.10:FF:000017">
    <property type="entry name" value="CST9 isoform 1"/>
    <property type="match status" value="1"/>
</dbReference>
<keyword evidence="9" id="KW-1185">Reference proteome</keyword>
<dbReference type="GeneTree" id="ENSGT00940000164098"/>
<evidence type="ECO:0000256" key="3">
    <source>
        <dbReference type="ARBA" id="ARBA00022525"/>
    </source>
</evidence>
<name>A0A8I4A685_CALJA</name>
<dbReference type="GO" id="GO:0019730">
    <property type="term" value="P:antimicrobial humoral response"/>
    <property type="evidence" value="ECO:0007669"/>
    <property type="project" value="Ensembl"/>
</dbReference>
<sequence length="163" mass="19161">MSSPQRRALPWALSLLLMGLQLLVTYAWCSEEEMRRDHKMVQDPVFLATVGFALNTFNVQSKEEHAYRLLHILSSWRENSSDRKWRGKMVFSMNLQLRRTVCRKFEDDIENCPFQESPELNNVESKTVFSVELLLGRTRCGKFEEDIDNCPFQESPELNDVRQ</sequence>
<keyword evidence="3" id="KW-0964">Secreted</keyword>